<keyword evidence="6" id="KW-1185">Reference proteome</keyword>
<dbReference type="SMART" id="SM00028">
    <property type="entry name" value="TPR"/>
    <property type="match status" value="2"/>
</dbReference>
<dbReference type="InterPro" id="IPR011990">
    <property type="entry name" value="TPR-like_helical_dom_sf"/>
</dbReference>
<dbReference type="GO" id="GO:0031491">
    <property type="term" value="F:nucleosome binding"/>
    <property type="evidence" value="ECO:0007669"/>
    <property type="project" value="TreeGrafter"/>
</dbReference>
<dbReference type="PANTHER" id="PTHR15502">
    <property type="entry name" value="CALCINEURIN-BINDING PROTEIN CABIN 1-RELATED"/>
    <property type="match status" value="1"/>
</dbReference>
<dbReference type="PANTHER" id="PTHR15502:SF7">
    <property type="entry name" value="CALCINEURIN-BINDING PROTEIN CABIN-1"/>
    <property type="match status" value="1"/>
</dbReference>
<reference evidence="5" key="2">
    <citation type="journal article" date="2023" name="Infect Dis Poverty">
        <title>Chromosome-scale genome of the human blood fluke Schistosoma mekongi and its implications for public health.</title>
        <authorList>
            <person name="Zhou M."/>
            <person name="Xu L."/>
            <person name="Xu D."/>
            <person name="Chen W."/>
            <person name="Khan J."/>
            <person name="Hu Y."/>
            <person name="Huang H."/>
            <person name="Wei H."/>
            <person name="Zhang Y."/>
            <person name="Chusongsang P."/>
            <person name="Tanasarnprasert K."/>
            <person name="Hu X."/>
            <person name="Limpanont Y."/>
            <person name="Lv Z."/>
        </authorList>
    </citation>
    <scope>NUCLEOTIDE SEQUENCE</scope>
    <source>
        <strain evidence="5">LV_2022a</strain>
    </source>
</reference>
<evidence type="ECO:0000256" key="4">
    <source>
        <dbReference type="SAM" id="MobiDB-lite"/>
    </source>
</evidence>
<keyword evidence="2" id="KW-0539">Nucleus</keyword>
<evidence type="ECO:0008006" key="7">
    <source>
        <dbReference type="Google" id="ProtNLM"/>
    </source>
</evidence>
<dbReference type="Proteomes" id="UP001292079">
    <property type="component" value="Unassembled WGS sequence"/>
</dbReference>
<feature type="compositionally biased region" description="Low complexity" evidence="4">
    <location>
        <begin position="2163"/>
        <end position="2181"/>
    </location>
</feature>
<feature type="repeat" description="TPR" evidence="3">
    <location>
        <begin position="1443"/>
        <end position="1476"/>
    </location>
</feature>
<dbReference type="Gene3D" id="1.25.40.10">
    <property type="entry name" value="Tetratricopeptide repeat domain"/>
    <property type="match status" value="2"/>
</dbReference>
<sequence>MTWQLFSFKALNCSDRYPACDLDVLNNPSFGVNEHVNSQLPEKTNHPIPFSDSQMVVSKNTIVSTVYKSSNLGELSPNVTSLLKPTKTRESEEVRVIKLYHISLRLCSSDCPDDEYKARPVLESILDSSIFENNKLTPQLASVKFASCKLLGSIYFKLGKDAEGIDLLSKALQVDSNDLSLWIRLARAAIRSGFFEVAINSIDYILSKRPSHPIALQLALPLYFAVSELEICLELSVRMLQIDPFSEYAVHFINRILTLQPSLHEMIEDLFMQRPDILSQLPSREEEDRIDKEVQSIRTIYRRQKDAEMEPQIIPLVKFPSPLKHLTWLNLIQVTLTMYNRLNSESAVHSVLDLSSLLCKNVLNNMESIPNEICETPKNNATILISNLKPEQLNDNTDHVVDSNMVKVSVVDTSGCELIKDDLADSAIEASNDDLTTGLEKRRSSRVRTCFDLSDGLNRYCSRRSVAAELEKNSEKYKPPSEKSLNSQKENNYMVDRFKLTDRFQTLLPQIFRDLAVFDQKQQMSGKVQPTAETSVLYNPSSCEITQNHSESVTSNLSNIWSQKSVHEFLVLLNNMKPNIITFGISLLLQISQLSGCRWPSELVTAYLNLFALLQPSFPYILTIPSSSSSPLISDIQQHIIQSDTRLLPEGVLALRVAPKLNHLSVLYITYVELYLEELESTNHDLTDSEKKNFRPTEIPTLLFSTLYGVLSGFEESSPDYHIAMSHLLWINYLVSSQRRDYAEMRECVLTLKEHIIKHKLVIVRAYSVHHSDLTVDYMDQLLTKLNDVSSFDRLIQLSNEGKHADVITELIKTLCLQRNLNSKQTLSNSYDHSHSIIRQLDLCYYSLKHLFTNLTLRNNDKIFHLNSSPCEDNSNINEDEGSSNVHTSSCFLDTHSLYCYCTVIIEECLILLNRINQHEQIITDGSIHSIGSIIIKVVKMLYKCWIIMGDEYVNEINGFDLCQQSTVRLNASTDISLYASSPLKLFTSHNDDVAACDKGDNCSASYDDTSAHAVDINKATSWLTISEACRTVTVLIDLLVCIIRTSVNLLSTWKMGFYLQFISLIYEHLCCIEQSIPPSALPVELRIYLLGTEPTDDIPFELQLNAYCGTVSASPSIACLHLFHEFSLVLFTYNNRHQASNVNILCRDSPELLKLLIQIVIRSSRALQSLSAKFYSPGLRAYLETNNRNDLSTDDRVLSANPPATECSTVQLQTNEYITPVSPDDNTVACIDDLQSTTYKSWPIDCVRLTQVLSCAIKCLLSGCLTREITTNNCQSMEKYLLLDLLESHDFVTLFDCIKPKSVDNYVNFIPEWINTLKNLFTCSDIFDHQFQQTQQQQNSLCKSNWWSSVTSGNQQESLDWECAKIIFLISYPSPFPEYDSIKTLSISNEMLKFLCDTSKIISPNEYKKILPKSDIDMVIQSKVKDIQHLPSVPKGLSFLTKSMYYLIADHYMKNNHFDRAVEYYLQDLRVSPRRVDTWASLGLIYSSELEEVLNLTNLRTERVSAEAVSRCLRCFNIALHLQPDTITLLIERGCLAYQLHSYGARIVKKSEYRNFPDVHLNLCRKWRYRMLQLARSSYESVLNLCKHQPTTTNTTTTTITATNGTVNYSLTKNELTVTLENTLSDNNNNNSRVYTSKLNQCKEEEEAWLCHYMLAKCAEKDAQLNMMKQSDDLHSSSFPSSKISSCLMHVLHLYHEALKSLDAAGARYPKKIIVYNKIPFRAVEAIEVYYRIHALSLKTLLKYGQPSSQLCSQPNYSVYPINLAELDKFLAMIDSSNFVTSARKPCRRTRKRTANMAGLSTKQIHLPKSTNQFGSCENEGKQTAGDDAVKISNVANSTEPITDMLIQPLDITLNLQTITSQEEFIDLTSPNSHVVVDEEEPEPSASSSLAVEYTDKLGLWKKCIDRCRCALELVLQRLPLHYKAMYRLASLYLHTSHLKDPSKALDILLGPTEESQKHSSSIILSTNCSSDNASTTNTATHSNIGGLFKDRKQNNFFYGVWRIPTADIDRSGNFAAHMYRSVLLTLSLLHDHGDWRRLVQIFHQLRKQPPEEKRGFLGEGDRVYLARRAFNLIQPTLLNWLTQLSLSLANKISEQISKDHSFAFNSDISSVIGSQGFLTNEILTQIYRLHCVSFSRNSSSISSNSSLNNLNSSFCSPTTGATTNNNTNVTTNTTSSSSTAVPPDVDTVSAAETSGYASVLQLAYRLCPSVWDARGPLAPLDWILQRCSKLAASKSQTGISDGSNSINK</sequence>
<dbReference type="GO" id="GO:0006325">
    <property type="term" value="P:chromatin organization"/>
    <property type="evidence" value="ECO:0007669"/>
    <property type="project" value="InterPro"/>
</dbReference>
<accession>A0AAE1ZE74</accession>
<evidence type="ECO:0000313" key="5">
    <source>
        <dbReference type="EMBL" id="KAK4471844.1"/>
    </source>
</evidence>
<evidence type="ECO:0000256" key="1">
    <source>
        <dbReference type="ARBA" id="ARBA00004123"/>
    </source>
</evidence>
<dbReference type="InterPro" id="IPR019734">
    <property type="entry name" value="TPR_rpt"/>
</dbReference>
<evidence type="ECO:0000256" key="3">
    <source>
        <dbReference type="PROSITE-ProRule" id="PRU00339"/>
    </source>
</evidence>
<proteinExistence type="predicted"/>
<dbReference type="InterPro" id="IPR033053">
    <property type="entry name" value="Hir3/CABIN1"/>
</dbReference>
<dbReference type="GO" id="GO:0005634">
    <property type="term" value="C:nucleus"/>
    <property type="evidence" value="ECO:0007669"/>
    <property type="project" value="UniProtKB-SubCell"/>
</dbReference>
<comment type="caution">
    <text evidence="5">The sequence shown here is derived from an EMBL/GenBank/DDBJ whole genome shotgun (WGS) entry which is preliminary data.</text>
</comment>
<dbReference type="SUPFAM" id="SSF48452">
    <property type="entry name" value="TPR-like"/>
    <property type="match status" value="2"/>
</dbReference>
<comment type="subcellular location">
    <subcellularLocation>
        <location evidence="1">Nucleus</location>
    </subcellularLocation>
</comment>
<organism evidence="5 6">
    <name type="scientific">Schistosoma mekongi</name>
    <name type="common">Parasitic worm</name>
    <dbReference type="NCBI Taxonomy" id="38744"/>
    <lineage>
        <taxon>Eukaryota</taxon>
        <taxon>Metazoa</taxon>
        <taxon>Spiralia</taxon>
        <taxon>Lophotrochozoa</taxon>
        <taxon>Platyhelminthes</taxon>
        <taxon>Trematoda</taxon>
        <taxon>Digenea</taxon>
        <taxon>Strigeidida</taxon>
        <taxon>Schistosomatoidea</taxon>
        <taxon>Schistosomatidae</taxon>
        <taxon>Schistosoma</taxon>
    </lineage>
</organism>
<dbReference type="EMBL" id="JALJAT010000003">
    <property type="protein sequence ID" value="KAK4471844.1"/>
    <property type="molecule type" value="Genomic_DNA"/>
</dbReference>
<keyword evidence="3" id="KW-0802">TPR repeat</keyword>
<feature type="region of interest" description="Disordered" evidence="4">
    <location>
        <begin position="2163"/>
        <end position="2185"/>
    </location>
</feature>
<evidence type="ECO:0000313" key="6">
    <source>
        <dbReference type="Proteomes" id="UP001292079"/>
    </source>
</evidence>
<reference evidence="5" key="1">
    <citation type="submission" date="2022-04" db="EMBL/GenBank/DDBJ databases">
        <authorList>
            <person name="Xu L."/>
            <person name="Lv Z."/>
        </authorList>
    </citation>
    <scope>NUCLEOTIDE SEQUENCE</scope>
    <source>
        <strain evidence="5">LV_2022a</strain>
    </source>
</reference>
<protein>
    <recommendedName>
        <fullName evidence="7">Calcineurin-binding protein cabin-1</fullName>
    </recommendedName>
</protein>
<name>A0AAE1ZE74_SCHME</name>
<gene>
    <name evidence="5" type="ORF">MN116_005235</name>
</gene>
<dbReference type="PROSITE" id="PS50005">
    <property type="entry name" value="TPR"/>
    <property type="match status" value="1"/>
</dbReference>
<evidence type="ECO:0000256" key="2">
    <source>
        <dbReference type="ARBA" id="ARBA00023242"/>
    </source>
</evidence>